<name>J9FTJ3_9ZZZZ</name>
<organism evidence="2">
    <name type="scientific">gut metagenome</name>
    <dbReference type="NCBI Taxonomy" id="749906"/>
    <lineage>
        <taxon>unclassified sequences</taxon>
        <taxon>metagenomes</taxon>
        <taxon>organismal metagenomes</taxon>
    </lineage>
</organism>
<gene>
    <name evidence="2" type="ORF">EVA_19006</name>
</gene>
<evidence type="ECO:0000256" key="1">
    <source>
        <dbReference type="SAM" id="Phobius"/>
    </source>
</evidence>
<sequence>MHGDRRRGLLKNNHRNKNRIRLSLSSSPIIICFSMTLKKIRMLLNLLVRHLPNGNRRLMPVS</sequence>
<accession>J9FTJ3</accession>
<feature type="transmembrane region" description="Helical" evidence="1">
    <location>
        <begin position="20"/>
        <end position="37"/>
    </location>
</feature>
<keyword evidence="1" id="KW-1133">Transmembrane helix</keyword>
<keyword evidence="1" id="KW-0812">Transmembrane</keyword>
<protein>
    <submittedName>
        <fullName evidence="2">Uncharacterized protein</fullName>
    </submittedName>
</protein>
<reference evidence="2" key="1">
    <citation type="journal article" date="2012" name="PLoS ONE">
        <title>Gene sets for utilization of primary and secondary nutrition supplies in the distal gut of endangered iberian lynx.</title>
        <authorList>
            <person name="Alcaide M."/>
            <person name="Messina E."/>
            <person name="Richter M."/>
            <person name="Bargiela R."/>
            <person name="Peplies J."/>
            <person name="Huws S.A."/>
            <person name="Newbold C.J."/>
            <person name="Golyshin P.N."/>
            <person name="Simon M.A."/>
            <person name="Lopez G."/>
            <person name="Yakimov M.M."/>
            <person name="Ferrer M."/>
        </authorList>
    </citation>
    <scope>NUCLEOTIDE SEQUENCE</scope>
</reference>
<dbReference type="EMBL" id="AMCI01007288">
    <property type="protein sequence ID" value="EJW92887.1"/>
    <property type="molecule type" value="Genomic_DNA"/>
</dbReference>
<comment type="caution">
    <text evidence="2">The sequence shown here is derived from an EMBL/GenBank/DDBJ whole genome shotgun (WGS) entry which is preliminary data.</text>
</comment>
<keyword evidence="1" id="KW-0472">Membrane</keyword>
<dbReference type="AlphaFoldDB" id="J9FTJ3"/>
<evidence type="ECO:0000313" key="2">
    <source>
        <dbReference type="EMBL" id="EJW92887.1"/>
    </source>
</evidence>
<proteinExistence type="predicted"/>